<gene>
    <name evidence="2" type="ORF">DARMORV10_C05P43660.1</name>
</gene>
<feature type="compositionally biased region" description="Basic and acidic residues" evidence="1">
    <location>
        <begin position="10"/>
        <end position="49"/>
    </location>
</feature>
<accession>A0A816L421</accession>
<feature type="non-terminal residue" evidence="2">
    <location>
        <position position="128"/>
    </location>
</feature>
<proteinExistence type="predicted"/>
<feature type="compositionally biased region" description="Basic and acidic residues" evidence="1">
    <location>
        <begin position="72"/>
        <end position="98"/>
    </location>
</feature>
<evidence type="ECO:0000256" key="1">
    <source>
        <dbReference type="SAM" id="MobiDB-lite"/>
    </source>
</evidence>
<dbReference type="AlphaFoldDB" id="A0A816L421"/>
<organism evidence="2">
    <name type="scientific">Brassica napus</name>
    <name type="common">Rape</name>
    <dbReference type="NCBI Taxonomy" id="3708"/>
    <lineage>
        <taxon>Eukaryota</taxon>
        <taxon>Viridiplantae</taxon>
        <taxon>Streptophyta</taxon>
        <taxon>Embryophyta</taxon>
        <taxon>Tracheophyta</taxon>
        <taxon>Spermatophyta</taxon>
        <taxon>Magnoliopsida</taxon>
        <taxon>eudicotyledons</taxon>
        <taxon>Gunneridae</taxon>
        <taxon>Pentapetalae</taxon>
        <taxon>rosids</taxon>
        <taxon>malvids</taxon>
        <taxon>Brassicales</taxon>
        <taxon>Brassicaceae</taxon>
        <taxon>Brassiceae</taxon>
        <taxon>Brassica</taxon>
    </lineage>
</organism>
<evidence type="ECO:0000313" key="2">
    <source>
        <dbReference type="EMBL" id="CAF1932054.1"/>
    </source>
</evidence>
<protein>
    <submittedName>
        <fullName evidence="2">(rape) hypothetical protein</fullName>
    </submittedName>
</protein>
<reference evidence="2" key="1">
    <citation type="submission" date="2021-01" db="EMBL/GenBank/DDBJ databases">
        <authorList>
            <consortium name="Genoscope - CEA"/>
            <person name="William W."/>
        </authorList>
    </citation>
    <scope>NUCLEOTIDE SEQUENCE</scope>
</reference>
<dbReference type="EMBL" id="HG994369">
    <property type="protein sequence ID" value="CAF1932054.1"/>
    <property type="molecule type" value="Genomic_DNA"/>
</dbReference>
<feature type="region of interest" description="Disordered" evidence="1">
    <location>
        <begin position="1"/>
        <end position="128"/>
    </location>
</feature>
<sequence>MASVFNRLGSNEKVHDAAGRRTSREGRPMDGDLRGRLSGESMEEKRDGQSSKGSRSPPSVFERLSGHIQPSPREDRSSSSDDRTAKKPRVGSHEKKEASPLVFQRLGSSHSGSTERGKDVTEHSAYIA</sequence>
<dbReference type="Proteomes" id="UP001295469">
    <property type="component" value="Chromosome C05"/>
</dbReference>
<feature type="compositionally biased region" description="Basic and acidic residues" evidence="1">
    <location>
        <begin position="113"/>
        <end position="122"/>
    </location>
</feature>
<name>A0A816L421_BRANA</name>